<evidence type="ECO:0000313" key="2">
    <source>
        <dbReference type="Proteomes" id="UP000184440"/>
    </source>
</evidence>
<dbReference type="AlphaFoldDB" id="A0A1M7RM88"/>
<dbReference type="STRING" id="134849.SAMN05443668_12228"/>
<reference evidence="1 2" key="1">
    <citation type="submission" date="2016-11" db="EMBL/GenBank/DDBJ databases">
        <authorList>
            <person name="Jaros S."/>
            <person name="Januszkiewicz K."/>
            <person name="Wedrychowicz H."/>
        </authorList>
    </citation>
    <scope>NUCLEOTIDE SEQUENCE [LARGE SCALE GENOMIC DNA]</scope>
    <source>
        <strain evidence="1 2">DSM 46144</strain>
    </source>
</reference>
<proteinExistence type="predicted"/>
<evidence type="ECO:0000313" key="1">
    <source>
        <dbReference type="EMBL" id="SHN47290.1"/>
    </source>
</evidence>
<dbReference type="PANTHER" id="PTHR11941">
    <property type="entry name" value="ENOYL-COA HYDRATASE-RELATED"/>
    <property type="match status" value="1"/>
</dbReference>
<gene>
    <name evidence="1" type="ORF">SAMN05443668_12228</name>
</gene>
<sequence>MIEQEDVDGVTVVRLAHGKVNALDVELLREITAVFDRLTRSASRAVVLTGTGSCFSAGVDLWRVVDGGAAYVDAFLPALSDAFLSVFTLDKPVVAALNGHAIAGGAVLACAADQRLAVESGARIGVTELVAGVPFPPVALEIVRFAIGEQSARAAIVTGNTVDPPGAFAAGFVDRLVPADTLRDTALATARRLASIPPDTFGLTKQQLRLPVQERIDRYRPLHDARVRDLWVAGVEGGRLRRYMESVTAGR</sequence>
<dbReference type="Gene3D" id="3.90.226.10">
    <property type="entry name" value="2-enoyl-CoA Hydratase, Chain A, domain 1"/>
    <property type="match status" value="1"/>
</dbReference>
<dbReference type="EMBL" id="FRCS01000022">
    <property type="protein sequence ID" value="SHN47290.1"/>
    <property type="molecule type" value="Genomic_DNA"/>
</dbReference>
<dbReference type="CDD" id="cd06558">
    <property type="entry name" value="crotonase-like"/>
    <property type="match status" value="1"/>
</dbReference>
<organism evidence="1 2">
    <name type="scientific">Cryptosporangium aurantiacum</name>
    <dbReference type="NCBI Taxonomy" id="134849"/>
    <lineage>
        <taxon>Bacteria</taxon>
        <taxon>Bacillati</taxon>
        <taxon>Actinomycetota</taxon>
        <taxon>Actinomycetes</taxon>
        <taxon>Cryptosporangiales</taxon>
        <taxon>Cryptosporangiaceae</taxon>
        <taxon>Cryptosporangium</taxon>
    </lineage>
</organism>
<dbReference type="PANTHER" id="PTHR11941:SF54">
    <property type="entry name" value="ENOYL-COA HYDRATASE, MITOCHONDRIAL"/>
    <property type="match status" value="1"/>
</dbReference>
<name>A0A1M7RM88_9ACTN</name>
<accession>A0A1M7RM88</accession>
<dbReference type="RefSeq" id="WP_073265004.1">
    <property type="nucleotide sequence ID" value="NZ_FRCS01000022.1"/>
</dbReference>
<dbReference type="OrthoDB" id="8640486at2"/>
<dbReference type="Proteomes" id="UP000184440">
    <property type="component" value="Unassembled WGS sequence"/>
</dbReference>
<dbReference type="InterPro" id="IPR001753">
    <property type="entry name" value="Enoyl-CoA_hydra/iso"/>
</dbReference>
<dbReference type="GO" id="GO:0003824">
    <property type="term" value="F:catalytic activity"/>
    <property type="evidence" value="ECO:0007669"/>
    <property type="project" value="UniProtKB-ARBA"/>
</dbReference>
<keyword evidence="2" id="KW-1185">Reference proteome</keyword>
<dbReference type="SUPFAM" id="SSF52096">
    <property type="entry name" value="ClpP/crotonase"/>
    <property type="match status" value="1"/>
</dbReference>
<protein>
    <submittedName>
        <fullName evidence="1">Enoyl-CoA hydratase</fullName>
    </submittedName>
</protein>
<dbReference type="GO" id="GO:0006635">
    <property type="term" value="P:fatty acid beta-oxidation"/>
    <property type="evidence" value="ECO:0007669"/>
    <property type="project" value="TreeGrafter"/>
</dbReference>
<dbReference type="InterPro" id="IPR029045">
    <property type="entry name" value="ClpP/crotonase-like_dom_sf"/>
</dbReference>
<dbReference type="Pfam" id="PF00378">
    <property type="entry name" value="ECH_1"/>
    <property type="match status" value="1"/>
</dbReference>